<evidence type="ECO:0000313" key="3">
    <source>
        <dbReference type="Proteomes" id="UP000249619"/>
    </source>
</evidence>
<evidence type="ECO:0008006" key="4">
    <source>
        <dbReference type="Google" id="ProtNLM"/>
    </source>
</evidence>
<feature type="compositionally biased region" description="Basic and acidic residues" evidence="1">
    <location>
        <begin position="72"/>
        <end position="97"/>
    </location>
</feature>
<proteinExistence type="predicted"/>
<dbReference type="Proteomes" id="UP000249619">
    <property type="component" value="Unassembled WGS sequence"/>
</dbReference>
<keyword evidence="3" id="KW-1185">Reference proteome</keyword>
<feature type="compositionally biased region" description="Low complexity" evidence="1">
    <location>
        <begin position="559"/>
        <end position="576"/>
    </location>
</feature>
<protein>
    <recommendedName>
        <fullName evidence="4">RING-type domain-containing protein</fullName>
    </recommendedName>
</protein>
<accession>A0A364N7J9</accession>
<feature type="region of interest" description="Disordered" evidence="1">
    <location>
        <begin position="60"/>
        <end position="229"/>
    </location>
</feature>
<organism evidence="2 3">
    <name type="scientific">Stemphylium lycopersici</name>
    <name type="common">Tomato gray leaf spot disease fungus</name>
    <name type="synonym">Thyrospora lycopersici</name>
    <dbReference type="NCBI Taxonomy" id="183478"/>
    <lineage>
        <taxon>Eukaryota</taxon>
        <taxon>Fungi</taxon>
        <taxon>Dikarya</taxon>
        <taxon>Ascomycota</taxon>
        <taxon>Pezizomycotina</taxon>
        <taxon>Dothideomycetes</taxon>
        <taxon>Pleosporomycetidae</taxon>
        <taxon>Pleosporales</taxon>
        <taxon>Pleosporineae</taxon>
        <taxon>Pleosporaceae</taxon>
        <taxon>Stemphylium</taxon>
    </lineage>
</organism>
<feature type="compositionally biased region" description="Polar residues" evidence="1">
    <location>
        <begin position="1"/>
        <end position="10"/>
    </location>
</feature>
<feature type="compositionally biased region" description="Polar residues" evidence="1">
    <location>
        <begin position="249"/>
        <end position="273"/>
    </location>
</feature>
<evidence type="ECO:0000256" key="1">
    <source>
        <dbReference type="SAM" id="MobiDB-lite"/>
    </source>
</evidence>
<feature type="region of interest" description="Disordered" evidence="1">
    <location>
        <begin position="482"/>
        <end position="593"/>
    </location>
</feature>
<feature type="compositionally biased region" description="Basic and acidic residues" evidence="1">
    <location>
        <begin position="428"/>
        <end position="438"/>
    </location>
</feature>
<evidence type="ECO:0000313" key="2">
    <source>
        <dbReference type="EMBL" id="RAR13011.1"/>
    </source>
</evidence>
<feature type="compositionally biased region" description="Polar residues" evidence="1">
    <location>
        <begin position="188"/>
        <end position="204"/>
    </location>
</feature>
<feature type="compositionally biased region" description="Polar residues" evidence="1">
    <location>
        <begin position="522"/>
        <end position="540"/>
    </location>
</feature>
<feature type="region of interest" description="Disordered" evidence="1">
    <location>
        <begin position="1"/>
        <end position="20"/>
    </location>
</feature>
<feature type="compositionally biased region" description="Polar residues" evidence="1">
    <location>
        <begin position="98"/>
        <end position="110"/>
    </location>
</feature>
<feature type="compositionally biased region" description="Polar residues" evidence="1">
    <location>
        <begin position="289"/>
        <end position="310"/>
    </location>
</feature>
<dbReference type="EMBL" id="QGDH01000042">
    <property type="protein sequence ID" value="RAR13011.1"/>
    <property type="molecule type" value="Genomic_DNA"/>
</dbReference>
<feature type="region of interest" description="Disordered" evidence="1">
    <location>
        <begin position="249"/>
        <end position="311"/>
    </location>
</feature>
<feature type="region of interest" description="Disordered" evidence="1">
    <location>
        <begin position="428"/>
        <end position="447"/>
    </location>
</feature>
<sequence>MATVAQSQIQDDVHPLLRHPRPIKRDSAVAHRMLGFIADNEEALKGLHRERSVTTRWLERPMYQHEAAPTVEEEKVQPREEPIPDAVKEEVKEDPKEQPSQQPTVQSLQIPQEKPEDDCDSDLLDKWTNPDRPTSSFNPEATLTKLPDPEPTTHLDTDVIKRRPQPLTRPASYNAQHLLSPEWVASPATLSPQTPRQRPASSHLDSLDKPRTSISSRGSCECDRPHPAIWNYQPSQEVRNVRAERPVSYQPQSFTSLDSPPLQQRPRPTSFATYHTRVRSGAKIASSRGLRNNSYPANSPRQVSGSNSKAISGENIENDMVYQRFGDEEVGPPTPMRSIVSTSIPTFSPPPPPAFSAAPPTPVHNPFDAFDVPEEKTKPEKKTKNRWSTIPQAFKNFGARRRDSAAASQERPKLGSVVDDVRRMNLTEENLHTYETESNRASTTPKRLSAIDLIPTPTYSPFDMNVAANKSSPRLEAPLPAPFAPWAADAPPSPAASADRRRSSGTSLSPRQTPSGLLGEKSMQQQQQVRPLSMMSSPRNSIIAVPSPNITCTPPQPYPYQQQSPHHYQYQSQPSSRPTTADFPRAGTPSRRNTPAMERTCILCKTAKPNWEFVNRRITGNCWHEPATCGACLQTWIRQCVASRGWDACTCPECGEGMGREDVAAFAEVSPL</sequence>
<name>A0A364N7J9_STELY</name>
<reference evidence="3" key="1">
    <citation type="submission" date="2018-05" db="EMBL/GenBank/DDBJ databases">
        <title>Draft genome sequence of Stemphylium lycopersici strain CIDEFI 213.</title>
        <authorList>
            <person name="Medina R."/>
            <person name="Franco M.E.E."/>
            <person name="Lucentini C.G."/>
            <person name="Saparrat M.C.N."/>
            <person name="Balatti P.A."/>
        </authorList>
    </citation>
    <scope>NUCLEOTIDE SEQUENCE [LARGE SCALE GENOMIC DNA]</scope>
    <source>
        <strain evidence="3">CIDEFI 213</strain>
    </source>
</reference>
<feature type="compositionally biased region" description="Polar residues" evidence="1">
    <location>
        <begin position="131"/>
        <end position="141"/>
    </location>
</feature>
<gene>
    <name evidence="2" type="ORF">DDE83_003677</name>
</gene>
<comment type="caution">
    <text evidence="2">The sequence shown here is derived from an EMBL/GenBank/DDBJ whole genome shotgun (WGS) entry which is preliminary data.</text>
</comment>
<feature type="compositionally biased region" description="Polar residues" evidence="1">
    <location>
        <begin position="505"/>
        <end position="515"/>
    </location>
</feature>
<feature type="compositionally biased region" description="Basic and acidic residues" evidence="1">
    <location>
        <begin position="147"/>
        <end position="161"/>
    </location>
</feature>
<dbReference type="AlphaFoldDB" id="A0A364N7J9"/>